<evidence type="ECO:0000313" key="2">
    <source>
        <dbReference type="EMBL" id="CAL1388082.1"/>
    </source>
</evidence>
<reference evidence="2 3" key="1">
    <citation type="submission" date="2024-04" db="EMBL/GenBank/DDBJ databases">
        <authorList>
            <person name="Fracassetti M."/>
        </authorList>
    </citation>
    <scope>NUCLEOTIDE SEQUENCE [LARGE SCALE GENOMIC DNA]</scope>
</reference>
<dbReference type="AlphaFoldDB" id="A0AAV2EQU6"/>
<feature type="region of interest" description="Disordered" evidence="1">
    <location>
        <begin position="148"/>
        <end position="176"/>
    </location>
</feature>
<sequence length="176" mass="19729">MVRDALSSLLALVLWIGNCLIQGVFSLFAASVKNQQSVLHGVTASAQSRQSSRCRPAVSRREVGTPPLLVRHPIVPLGKRSVYAEGPYERKHEMVCLLHKRKIDLVWGENECPPEPRPKKVRVQPLKGWRFWLPPTLDLGSEESLLHQPGTVEIRTQPNRKASDPMPSPPVRARLV</sequence>
<dbReference type="Proteomes" id="UP001497516">
    <property type="component" value="Chromosome 5"/>
</dbReference>
<evidence type="ECO:0008006" key="4">
    <source>
        <dbReference type="Google" id="ProtNLM"/>
    </source>
</evidence>
<protein>
    <recommendedName>
        <fullName evidence="4">Secreted protein</fullName>
    </recommendedName>
</protein>
<organism evidence="2 3">
    <name type="scientific">Linum trigynum</name>
    <dbReference type="NCBI Taxonomy" id="586398"/>
    <lineage>
        <taxon>Eukaryota</taxon>
        <taxon>Viridiplantae</taxon>
        <taxon>Streptophyta</taxon>
        <taxon>Embryophyta</taxon>
        <taxon>Tracheophyta</taxon>
        <taxon>Spermatophyta</taxon>
        <taxon>Magnoliopsida</taxon>
        <taxon>eudicotyledons</taxon>
        <taxon>Gunneridae</taxon>
        <taxon>Pentapetalae</taxon>
        <taxon>rosids</taxon>
        <taxon>fabids</taxon>
        <taxon>Malpighiales</taxon>
        <taxon>Linaceae</taxon>
        <taxon>Linum</taxon>
    </lineage>
</organism>
<gene>
    <name evidence="2" type="ORF">LTRI10_LOCUS29028</name>
</gene>
<dbReference type="EMBL" id="OZ034818">
    <property type="protein sequence ID" value="CAL1388082.1"/>
    <property type="molecule type" value="Genomic_DNA"/>
</dbReference>
<name>A0AAV2EQU6_9ROSI</name>
<keyword evidence="3" id="KW-1185">Reference proteome</keyword>
<proteinExistence type="predicted"/>
<evidence type="ECO:0000313" key="3">
    <source>
        <dbReference type="Proteomes" id="UP001497516"/>
    </source>
</evidence>
<evidence type="ECO:0000256" key="1">
    <source>
        <dbReference type="SAM" id="MobiDB-lite"/>
    </source>
</evidence>
<accession>A0AAV2EQU6</accession>